<feature type="region of interest" description="Disordered" evidence="1">
    <location>
        <begin position="1"/>
        <end position="25"/>
    </location>
</feature>
<evidence type="ECO:0000313" key="3">
    <source>
        <dbReference type="Proteomes" id="UP000321617"/>
    </source>
</evidence>
<keyword evidence="3" id="KW-1185">Reference proteome</keyword>
<gene>
    <name evidence="2" type="ORF">LX16_4097</name>
</gene>
<evidence type="ECO:0000313" key="2">
    <source>
        <dbReference type="EMBL" id="TWJ10677.1"/>
    </source>
</evidence>
<protein>
    <submittedName>
        <fullName evidence="2">Uncharacterized protein</fullName>
    </submittedName>
</protein>
<evidence type="ECO:0000256" key="1">
    <source>
        <dbReference type="SAM" id="MobiDB-lite"/>
    </source>
</evidence>
<reference evidence="2 3" key="1">
    <citation type="journal article" date="2013" name="Stand. Genomic Sci.">
        <title>Genomic Encyclopedia of Type Strains, Phase I: The one thousand microbial genomes (KMG-I) project.</title>
        <authorList>
            <person name="Kyrpides N.C."/>
            <person name="Woyke T."/>
            <person name="Eisen J.A."/>
            <person name="Garrity G."/>
            <person name="Lilburn T.G."/>
            <person name="Beck B.J."/>
            <person name="Whitman W.B."/>
            <person name="Hugenholtz P."/>
            <person name="Klenk H.P."/>
        </authorList>
    </citation>
    <scope>NUCLEOTIDE SEQUENCE [LARGE SCALE GENOMIC DNA]</scope>
    <source>
        <strain evidence="2 3">DSM 45044</strain>
    </source>
</reference>
<dbReference type="RefSeq" id="WP_147141508.1">
    <property type="nucleotide sequence ID" value="NZ_BAABIJ010000003.1"/>
</dbReference>
<dbReference type="AlphaFoldDB" id="A0A562UYK2"/>
<name>A0A562UYK2_9ACTN</name>
<organism evidence="2 3">
    <name type="scientific">Stackebrandtia albiflava</name>
    <dbReference type="NCBI Taxonomy" id="406432"/>
    <lineage>
        <taxon>Bacteria</taxon>
        <taxon>Bacillati</taxon>
        <taxon>Actinomycetota</taxon>
        <taxon>Actinomycetes</taxon>
        <taxon>Glycomycetales</taxon>
        <taxon>Glycomycetaceae</taxon>
        <taxon>Stackebrandtia</taxon>
    </lineage>
</organism>
<sequence>MGENTYWGTGQAPGTAHHRPPEPDIDYQPVEIDVDSVGGFGTQLLATATNLGTATPGIVELLKDPDGKYDSGMPLGNDPRQTTLHALGVSHTEQMAAMTDLIENVQRGIENLGLITNAIVTQFGDRDVLNGADVTAIDAAIYGPPSTDPSTGSEV</sequence>
<dbReference type="Proteomes" id="UP000321617">
    <property type="component" value="Unassembled WGS sequence"/>
</dbReference>
<dbReference type="EMBL" id="VLLL01000007">
    <property type="protein sequence ID" value="TWJ10677.1"/>
    <property type="molecule type" value="Genomic_DNA"/>
</dbReference>
<comment type="caution">
    <text evidence="2">The sequence shown here is derived from an EMBL/GenBank/DDBJ whole genome shotgun (WGS) entry which is preliminary data.</text>
</comment>
<proteinExistence type="predicted"/>
<dbReference type="OrthoDB" id="9861905at2"/>
<accession>A0A562UYK2</accession>